<evidence type="ECO:0000256" key="6">
    <source>
        <dbReference type="ARBA" id="ARBA00022801"/>
    </source>
</evidence>
<keyword evidence="7" id="KW-0862">Zinc</keyword>
<keyword evidence="9" id="KW-0482">Metalloprotease</keyword>
<dbReference type="PANTHER" id="PTHR43221">
    <property type="entry name" value="PROTEASE HTPX"/>
    <property type="match status" value="1"/>
</dbReference>
<dbReference type="PANTHER" id="PTHR43221:SF2">
    <property type="entry name" value="PROTEASE HTPX HOMOLOG"/>
    <property type="match status" value="1"/>
</dbReference>
<evidence type="ECO:0000259" key="12">
    <source>
        <dbReference type="Pfam" id="PF01435"/>
    </source>
</evidence>
<comment type="cofactor">
    <cofactor evidence="1">
        <name>Zn(2+)</name>
        <dbReference type="ChEBI" id="CHEBI:29105"/>
    </cofactor>
</comment>
<proteinExistence type="predicted"/>
<feature type="transmembrane region" description="Helical" evidence="11">
    <location>
        <begin position="291"/>
        <end position="313"/>
    </location>
</feature>
<feature type="domain" description="Peptidase M48" evidence="12">
    <location>
        <begin position="329"/>
        <end position="510"/>
    </location>
</feature>
<protein>
    <submittedName>
        <fullName evidence="13">Peptidase M48 Ste24p</fullName>
    </submittedName>
</protein>
<dbReference type="CDD" id="cd07329">
    <property type="entry name" value="M56_like"/>
    <property type="match status" value="1"/>
</dbReference>
<dbReference type="STRING" id="579137.Metvu_0042"/>
<sequence length="536" mass="62308">MKKFVIILILLTLFQLSFGVNVSVDIDSYGWITITSEKNISKNLENLKYLQLWSSKNGNIYIFQLKVPLNKNKSQLIYNLSPIGKFHINKVSTEKFFKINDYKVENGEIIVNYSYNFTTIAILLLEYLFIFILTLYFTHHLKKLFRKKSATIREKSEVLKKYTIHFTLYAISITVILITQLLIFDLPDLISYTFNVGLDTAIIIWMLMLFVFMLLPPVLAAKDMVRCFSSQKSKDRNENEIKKSPLMVALSFILLFAPLGIMFLIIIYGIPNMLISPIKTQFYDLPLPLRTAFWITFYYSIAVLFSKTSTQLLKYTKIMKRINDEETINKIKNIVNDISKKLNVKPFKKIEIIKSDVANAMVEGLFKEKLVITSKLLDILSEEELKAIIAHELAHRKKLHIKLGFISFIIIGAIIYSIAIYILKYINIEGEWVFTAVFFTAYIIDYLLCRYISRKIEKDADLLATKIIDPKTYIKALAKIHFSSYMPKEGILNVLMTHPSLKERARYIQETYGLSKDDVDKIIEEAYQYVEKVVNK</sequence>
<evidence type="ECO:0000256" key="7">
    <source>
        <dbReference type="ARBA" id="ARBA00022833"/>
    </source>
</evidence>
<dbReference type="EMBL" id="CP001787">
    <property type="protein sequence ID" value="ACX71914.1"/>
    <property type="molecule type" value="Genomic_DNA"/>
</dbReference>
<feature type="transmembrane region" description="Helical" evidence="11">
    <location>
        <begin position="432"/>
        <end position="449"/>
    </location>
</feature>
<evidence type="ECO:0000256" key="2">
    <source>
        <dbReference type="ARBA" id="ARBA00022475"/>
    </source>
</evidence>
<dbReference type="GeneID" id="8512368"/>
<dbReference type="RefSeq" id="WP_012819460.1">
    <property type="nucleotide sequence ID" value="NC_013407.1"/>
</dbReference>
<evidence type="ECO:0000256" key="4">
    <source>
        <dbReference type="ARBA" id="ARBA00022692"/>
    </source>
</evidence>
<keyword evidence="5" id="KW-0479">Metal-binding</keyword>
<dbReference type="eggNOG" id="arCOG01334">
    <property type="taxonomic scope" value="Archaea"/>
</dbReference>
<keyword evidence="3" id="KW-0645">Protease</keyword>
<feature type="transmembrane region" description="Helical" evidence="11">
    <location>
        <begin position="203"/>
        <end position="225"/>
    </location>
</feature>
<keyword evidence="2" id="KW-1003">Cell membrane</keyword>
<dbReference type="GO" id="GO:0006508">
    <property type="term" value="P:proteolysis"/>
    <property type="evidence" value="ECO:0007669"/>
    <property type="project" value="UniProtKB-KW"/>
</dbReference>
<dbReference type="OrthoDB" id="65767at2157"/>
<dbReference type="HOGENOM" id="CLU_038032_0_0_2"/>
<dbReference type="KEGG" id="mvu:Metvu_0042"/>
<evidence type="ECO:0000256" key="9">
    <source>
        <dbReference type="ARBA" id="ARBA00023049"/>
    </source>
</evidence>
<feature type="transmembrane region" description="Helical" evidence="11">
    <location>
        <begin position="403"/>
        <end position="426"/>
    </location>
</feature>
<evidence type="ECO:0000256" key="10">
    <source>
        <dbReference type="ARBA" id="ARBA00023136"/>
    </source>
</evidence>
<evidence type="ECO:0000313" key="14">
    <source>
        <dbReference type="Proteomes" id="UP000002063"/>
    </source>
</evidence>
<keyword evidence="6" id="KW-0378">Hydrolase</keyword>
<evidence type="ECO:0000256" key="1">
    <source>
        <dbReference type="ARBA" id="ARBA00001947"/>
    </source>
</evidence>
<accession>C9REB2</accession>
<evidence type="ECO:0000256" key="3">
    <source>
        <dbReference type="ARBA" id="ARBA00022670"/>
    </source>
</evidence>
<dbReference type="Gene3D" id="3.30.2010.10">
    <property type="entry name" value="Metalloproteases ('zincins'), catalytic domain"/>
    <property type="match status" value="1"/>
</dbReference>
<evidence type="ECO:0000256" key="8">
    <source>
        <dbReference type="ARBA" id="ARBA00022989"/>
    </source>
</evidence>
<keyword evidence="8 11" id="KW-1133">Transmembrane helix</keyword>
<keyword evidence="4 11" id="KW-0812">Transmembrane</keyword>
<feature type="transmembrane region" description="Helical" evidence="11">
    <location>
        <begin position="162"/>
        <end position="183"/>
    </location>
</feature>
<evidence type="ECO:0000256" key="11">
    <source>
        <dbReference type="SAM" id="Phobius"/>
    </source>
</evidence>
<name>C9REB2_METVM</name>
<dbReference type="GO" id="GO:0004222">
    <property type="term" value="F:metalloendopeptidase activity"/>
    <property type="evidence" value="ECO:0007669"/>
    <property type="project" value="InterPro"/>
</dbReference>
<feature type="transmembrane region" description="Helical" evidence="11">
    <location>
        <begin position="246"/>
        <end position="271"/>
    </location>
</feature>
<feature type="transmembrane region" description="Helical" evidence="11">
    <location>
        <begin position="120"/>
        <end position="141"/>
    </location>
</feature>
<dbReference type="InterPro" id="IPR001915">
    <property type="entry name" value="Peptidase_M48"/>
</dbReference>
<dbReference type="GO" id="GO:0046872">
    <property type="term" value="F:metal ion binding"/>
    <property type="evidence" value="ECO:0007669"/>
    <property type="project" value="UniProtKB-KW"/>
</dbReference>
<dbReference type="Proteomes" id="UP000002063">
    <property type="component" value="Chromosome"/>
</dbReference>
<organism evidence="13 14">
    <name type="scientific">Methanocaldococcus vulcanius (strain ATCC 700851 / DSM 12094 / M7)</name>
    <name type="common">Methanococcus vulcanius</name>
    <dbReference type="NCBI Taxonomy" id="579137"/>
    <lineage>
        <taxon>Archaea</taxon>
        <taxon>Methanobacteriati</taxon>
        <taxon>Methanobacteriota</taxon>
        <taxon>Methanomada group</taxon>
        <taxon>Methanococci</taxon>
        <taxon>Methanococcales</taxon>
        <taxon>Methanocaldococcaceae</taxon>
        <taxon>Methanocaldococcus</taxon>
    </lineage>
</organism>
<dbReference type="InterPro" id="IPR050083">
    <property type="entry name" value="HtpX_protease"/>
</dbReference>
<dbReference type="AlphaFoldDB" id="C9REB2"/>
<reference evidence="13" key="1">
    <citation type="submission" date="2009-10" db="EMBL/GenBank/DDBJ databases">
        <title>Complete sequence of chromosome of Methanocaldococcus vulcanius M7.</title>
        <authorList>
            <consortium name="US DOE Joint Genome Institute"/>
            <person name="Lucas S."/>
            <person name="Copeland A."/>
            <person name="Lapidus A."/>
            <person name="Glavina del Rio T."/>
            <person name="Dalin E."/>
            <person name="Tice H."/>
            <person name="Bruce D."/>
            <person name="Goodwin L."/>
            <person name="Pitluck S."/>
            <person name="Lcollab F.I."/>
            <person name="Brettin T."/>
            <person name="Detter J.C."/>
            <person name="Han C."/>
            <person name="Tapia R."/>
            <person name="Kuske C.R."/>
            <person name="Schmutz J."/>
            <person name="Larimer F."/>
            <person name="Land M."/>
            <person name="Hauser L."/>
            <person name="Kyrpides N."/>
            <person name="Ovchinikova G."/>
            <person name="Sieprawska-Lupa M."/>
            <person name="Whitman W.B."/>
            <person name="Woyke T."/>
        </authorList>
    </citation>
    <scope>NUCLEOTIDE SEQUENCE [LARGE SCALE GENOMIC DNA]</scope>
    <source>
        <strain evidence="13">M7</strain>
    </source>
</reference>
<keyword evidence="14" id="KW-1185">Reference proteome</keyword>
<evidence type="ECO:0000256" key="5">
    <source>
        <dbReference type="ARBA" id="ARBA00022723"/>
    </source>
</evidence>
<gene>
    <name evidence="13" type="ordered locus">Metvu_0042</name>
</gene>
<dbReference type="Pfam" id="PF01435">
    <property type="entry name" value="Peptidase_M48"/>
    <property type="match status" value="1"/>
</dbReference>
<evidence type="ECO:0000313" key="13">
    <source>
        <dbReference type="EMBL" id="ACX71914.1"/>
    </source>
</evidence>
<keyword evidence="10 11" id="KW-0472">Membrane</keyword>